<evidence type="ECO:0000256" key="1">
    <source>
        <dbReference type="ARBA" id="ARBA00005254"/>
    </source>
</evidence>
<proteinExistence type="inferred from homology"/>
<sequence>MGPDSFSSPVLIERSGGVLTFIINRPHAGNEVSGPMFEAMVAALRGEVERPTARVLRLRAAGDVFCRGRERAGRDAETVHSEVSQLIELKRLLRSTSLISVAQVQGDALGFGFGIAILCDFTLVSSSASLGFPEMRKGLPPAAIMAYLGNYGLPKQLFPMLLFGDAITPADALHAGLITQMSDPARLQADTDALIARVVGLDDAGARQCKAFFQAAQEGSVEQNFRCATEMLTATSLRILERHRASASLQGE</sequence>
<organism evidence="2 3">
    <name type="scientific">Cupriavidus pampae</name>
    <dbReference type="NCBI Taxonomy" id="659251"/>
    <lineage>
        <taxon>Bacteria</taxon>
        <taxon>Pseudomonadati</taxon>
        <taxon>Pseudomonadota</taxon>
        <taxon>Betaproteobacteria</taxon>
        <taxon>Burkholderiales</taxon>
        <taxon>Burkholderiaceae</taxon>
        <taxon>Cupriavidus</taxon>
    </lineage>
</organism>
<dbReference type="EC" id="4.1.2.41" evidence="2"/>
<dbReference type="SUPFAM" id="SSF52096">
    <property type="entry name" value="ClpP/crotonase"/>
    <property type="match status" value="1"/>
</dbReference>
<keyword evidence="2" id="KW-0456">Lyase</keyword>
<dbReference type="EMBL" id="CAJZAG010000011">
    <property type="protein sequence ID" value="CAG9182751.1"/>
    <property type="molecule type" value="Genomic_DNA"/>
</dbReference>
<dbReference type="RefSeq" id="WP_223993614.1">
    <property type="nucleotide sequence ID" value="NZ_CAJZAG010000011.1"/>
</dbReference>
<dbReference type="InterPro" id="IPR001753">
    <property type="entry name" value="Enoyl-CoA_hydra/iso"/>
</dbReference>
<comment type="caution">
    <text evidence="2">The sequence shown here is derived from an EMBL/GenBank/DDBJ whole genome shotgun (WGS) entry which is preliminary data.</text>
</comment>
<dbReference type="GO" id="GO:0016829">
    <property type="term" value="F:lyase activity"/>
    <property type="evidence" value="ECO:0007669"/>
    <property type="project" value="UniProtKB-KW"/>
</dbReference>
<name>A0ABN7ZDE7_9BURK</name>
<dbReference type="Proteomes" id="UP000706525">
    <property type="component" value="Unassembled WGS sequence"/>
</dbReference>
<gene>
    <name evidence="2" type="ORF">LMG32289_05185</name>
</gene>
<comment type="similarity">
    <text evidence="1">Belongs to the enoyl-CoA hydratase/isomerase family.</text>
</comment>
<evidence type="ECO:0000313" key="3">
    <source>
        <dbReference type="Proteomes" id="UP000706525"/>
    </source>
</evidence>
<evidence type="ECO:0000313" key="2">
    <source>
        <dbReference type="EMBL" id="CAG9182751.1"/>
    </source>
</evidence>
<reference evidence="2 3" key="1">
    <citation type="submission" date="2021-08" db="EMBL/GenBank/DDBJ databases">
        <authorList>
            <person name="Peeters C."/>
        </authorList>
    </citation>
    <scope>NUCLEOTIDE SEQUENCE [LARGE SCALE GENOMIC DNA]</scope>
    <source>
        <strain evidence="2 3">LMG 32289</strain>
    </source>
</reference>
<dbReference type="InterPro" id="IPR051683">
    <property type="entry name" value="Enoyl-CoA_Hydratase/Isomerase"/>
</dbReference>
<dbReference type="InterPro" id="IPR029045">
    <property type="entry name" value="ClpP/crotonase-like_dom_sf"/>
</dbReference>
<dbReference type="CDD" id="cd06558">
    <property type="entry name" value="crotonase-like"/>
    <property type="match status" value="1"/>
</dbReference>
<dbReference type="PANTHER" id="PTHR42964">
    <property type="entry name" value="ENOYL-COA HYDRATASE"/>
    <property type="match status" value="1"/>
</dbReference>
<accession>A0ABN7ZDE7</accession>
<dbReference type="Gene3D" id="3.90.226.10">
    <property type="entry name" value="2-enoyl-CoA Hydratase, Chain A, domain 1"/>
    <property type="match status" value="1"/>
</dbReference>
<dbReference type="PANTHER" id="PTHR42964:SF1">
    <property type="entry name" value="POLYKETIDE BIOSYNTHESIS ENOYL-COA HYDRATASE PKSH-RELATED"/>
    <property type="match status" value="1"/>
</dbReference>
<dbReference type="Pfam" id="PF00378">
    <property type="entry name" value="ECH_1"/>
    <property type="match status" value="1"/>
</dbReference>
<keyword evidence="3" id="KW-1185">Reference proteome</keyword>
<protein>
    <submittedName>
        <fullName evidence="2">Hydroxycinnamoyl-CoA hydratase-lyase</fullName>
        <ecNumber evidence="2">4.1.2.41</ecNumber>
    </submittedName>
</protein>